<dbReference type="EMBL" id="CASHTH010001528">
    <property type="protein sequence ID" value="CAI8016416.1"/>
    <property type="molecule type" value="Genomic_DNA"/>
</dbReference>
<accession>A0AA35RU69</accession>
<dbReference type="GO" id="GO:0008168">
    <property type="term" value="F:methyltransferase activity"/>
    <property type="evidence" value="ECO:0007669"/>
    <property type="project" value="UniProtKB-KW"/>
</dbReference>
<evidence type="ECO:0000259" key="2">
    <source>
        <dbReference type="Pfam" id="PF07780"/>
    </source>
</evidence>
<keyword evidence="3" id="KW-0489">Methyltransferase</keyword>
<protein>
    <submittedName>
        <fullName evidence="3">Pre-rRNA 2'-O-ribose RNA methyltransferase FTSJ3</fullName>
    </submittedName>
</protein>
<comment type="caution">
    <text evidence="3">The sequence shown here is derived from an EMBL/GenBank/DDBJ whole genome shotgun (WGS) entry which is preliminary data.</text>
</comment>
<organism evidence="3 4">
    <name type="scientific">Geodia barretti</name>
    <name type="common">Barrett's horny sponge</name>
    <dbReference type="NCBI Taxonomy" id="519541"/>
    <lineage>
        <taxon>Eukaryota</taxon>
        <taxon>Metazoa</taxon>
        <taxon>Porifera</taxon>
        <taxon>Demospongiae</taxon>
        <taxon>Heteroscleromorpha</taxon>
        <taxon>Tetractinellida</taxon>
        <taxon>Astrophorina</taxon>
        <taxon>Geodiidae</taxon>
        <taxon>Geodia</taxon>
    </lineage>
</organism>
<keyword evidence="3" id="KW-0808">Transferase</keyword>
<evidence type="ECO:0000256" key="1">
    <source>
        <dbReference type="SAM" id="MobiDB-lite"/>
    </source>
</evidence>
<keyword evidence="4" id="KW-1185">Reference proteome</keyword>
<gene>
    <name evidence="3" type="ORF">GBAR_LOCUS10070</name>
</gene>
<feature type="region of interest" description="Disordered" evidence="1">
    <location>
        <begin position="76"/>
        <end position="110"/>
    </location>
</feature>
<reference evidence="3" key="1">
    <citation type="submission" date="2023-03" db="EMBL/GenBank/DDBJ databases">
        <authorList>
            <person name="Steffen K."/>
            <person name="Cardenas P."/>
        </authorList>
    </citation>
    <scope>NUCLEOTIDE SEQUENCE</scope>
</reference>
<dbReference type="GO" id="GO:0032259">
    <property type="term" value="P:methylation"/>
    <property type="evidence" value="ECO:0007669"/>
    <property type="project" value="UniProtKB-KW"/>
</dbReference>
<feature type="compositionally biased region" description="Basic residues" evidence="1">
    <location>
        <begin position="168"/>
        <end position="186"/>
    </location>
</feature>
<evidence type="ECO:0000313" key="3">
    <source>
        <dbReference type="EMBL" id="CAI8016416.1"/>
    </source>
</evidence>
<name>A0AA35RU69_GEOBA</name>
<dbReference type="AlphaFoldDB" id="A0AA35RU69"/>
<feature type="compositionally biased region" description="Basic and acidic residues" evidence="1">
    <location>
        <begin position="155"/>
        <end position="167"/>
    </location>
</feature>
<feature type="domain" description="Ribosomal RNA methyltransferase SPB1-like C-terminal" evidence="2">
    <location>
        <begin position="1"/>
        <end position="173"/>
    </location>
</feature>
<dbReference type="Proteomes" id="UP001174909">
    <property type="component" value="Unassembled WGS sequence"/>
</dbReference>
<sequence length="186" mass="21335">MAIASLLVQSKKKREDLIESGYNRWANDDQGLPDWFESDEARHYQKQIPISKEMVAEYRAQLRAINARPIKKVAEAKARKKQKAMRQLAKAKKRAEGITDTEDMSEREKMQHIKQIYKKAGVLGKKKPEVKYVVAKRGLAGKKAVRPAGVKGRYRQVDPRMKKDNRTMKMKAKAGSKQRGGKKKSR</sequence>
<feature type="region of interest" description="Disordered" evidence="1">
    <location>
        <begin position="142"/>
        <end position="186"/>
    </location>
</feature>
<dbReference type="Pfam" id="PF07780">
    <property type="entry name" value="Spb1_C"/>
    <property type="match status" value="1"/>
</dbReference>
<dbReference type="GO" id="GO:0005634">
    <property type="term" value="C:nucleus"/>
    <property type="evidence" value="ECO:0007669"/>
    <property type="project" value="InterPro"/>
</dbReference>
<feature type="compositionally biased region" description="Basic residues" evidence="1">
    <location>
        <begin position="78"/>
        <end position="93"/>
    </location>
</feature>
<evidence type="ECO:0000313" key="4">
    <source>
        <dbReference type="Proteomes" id="UP001174909"/>
    </source>
</evidence>
<proteinExistence type="predicted"/>
<dbReference type="GO" id="GO:0006364">
    <property type="term" value="P:rRNA processing"/>
    <property type="evidence" value="ECO:0007669"/>
    <property type="project" value="InterPro"/>
</dbReference>
<dbReference type="InterPro" id="IPR012920">
    <property type="entry name" value="rRNA_MeTfrase_SPB1-like_C"/>
</dbReference>